<dbReference type="Pfam" id="PF01074">
    <property type="entry name" value="Glyco_hydro_38N"/>
    <property type="match status" value="1"/>
</dbReference>
<feature type="domain" description="Glycoside hydrolase family 38 N-terminal" evidence="1">
    <location>
        <begin position="6"/>
        <end position="140"/>
    </location>
</feature>
<dbReference type="Proteomes" id="UP000680304">
    <property type="component" value="Unassembled WGS sequence"/>
</dbReference>
<protein>
    <recommendedName>
        <fullName evidence="1">Glycoside hydrolase family 38 N-terminal domain-containing protein</fullName>
    </recommendedName>
</protein>
<accession>A0ABQ4NC99</accession>
<evidence type="ECO:0000313" key="2">
    <source>
        <dbReference type="EMBL" id="GIQ65844.1"/>
    </source>
</evidence>
<dbReference type="InterPro" id="IPR011330">
    <property type="entry name" value="Glyco_hydro/deAcase_b/a-brl"/>
</dbReference>
<dbReference type="InterPro" id="IPR000602">
    <property type="entry name" value="Glyco_hydro_38_N"/>
</dbReference>
<name>A0ABQ4NC99_9BACL</name>
<evidence type="ECO:0000313" key="3">
    <source>
        <dbReference type="Proteomes" id="UP000680304"/>
    </source>
</evidence>
<dbReference type="PANTHER" id="PTHR46017:SF1">
    <property type="entry name" value="ALPHA-MANNOSIDASE 2C1"/>
    <property type="match status" value="1"/>
</dbReference>
<evidence type="ECO:0000259" key="1">
    <source>
        <dbReference type="Pfam" id="PF01074"/>
    </source>
</evidence>
<reference evidence="2 3" key="1">
    <citation type="submission" date="2021-04" db="EMBL/GenBank/DDBJ databases">
        <title>Draft genome sequence of Paenibacillus cisolokensis, LC2-13A.</title>
        <authorList>
            <person name="Uke A."/>
            <person name="Chhe C."/>
            <person name="Baramee S."/>
            <person name="Kosugi A."/>
        </authorList>
    </citation>
    <scope>NUCLEOTIDE SEQUENCE [LARGE SCALE GENOMIC DNA]</scope>
    <source>
        <strain evidence="2 3">LC2-13A</strain>
    </source>
</reference>
<organism evidence="2 3">
    <name type="scientific">Paenibacillus cisolokensis</name>
    <dbReference type="NCBI Taxonomy" id="1658519"/>
    <lineage>
        <taxon>Bacteria</taxon>
        <taxon>Bacillati</taxon>
        <taxon>Bacillota</taxon>
        <taxon>Bacilli</taxon>
        <taxon>Bacillales</taxon>
        <taxon>Paenibacillaceae</taxon>
        <taxon>Paenibacillus</taxon>
    </lineage>
</organism>
<dbReference type="CDD" id="cd10789">
    <property type="entry name" value="GH38N_AMII_ER_cytosolic"/>
    <property type="match status" value="1"/>
</dbReference>
<comment type="caution">
    <text evidence="2">The sequence shown here is derived from an EMBL/GenBank/DDBJ whole genome shotgun (WGS) entry which is preliminary data.</text>
</comment>
<sequence>MKDKKLYMIGNAHLDPVWLWQWQEGFQEAKATFRSALDRMKESEDFIFTSSSAAMYEWIENNDPAMFEEIRQRVREGRWHIVGGWWIQPDCNIPGGESFVRQGLYGQRYFKEKLGVTAKVGYNVDSFGHHGMLPQILKKAAWIITFSCVRCRTRRDCRDGCSGGNPTTARGCSPSASCSSICPGARSWTIMSGGRSASFASR</sequence>
<keyword evidence="3" id="KW-1185">Reference proteome</keyword>
<gene>
    <name evidence="2" type="ORF">PACILC2_44120</name>
</gene>
<dbReference type="SUPFAM" id="SSF88713">
    <property type="entry name" value="Glycoside hydrolase/deacetylase"/>
    <property type="match status" value="1"/>
</dbReference>
<dbReference type="PANTHER" id="PTHR46017">
    <property type="entry name" value="ALPHA-MANNOSIDASE 2C1"/>
    <property type="match status" value="1"/>
</dbReference>
<dbReference type="Gene3D" id="3.20.110.10">
    <property type="entry name" value="Glycoside hydrolase 38, N terminal domain"/>
    <property type="match status" value="1"/>
</dbReference>
<proteinExistence type="predicted"/>
<dbReference type="InterPro" id="IPR027291">
    <property type="entry name" value="Glyco_hydro_38_N_sf"/>
</dbReference>
<dbReference type="EMBL" id="BOVJ01000155">
    <property type="protein sequence ID" value="GIQ65844.1"/>
    <property type="molecule type" value="Genomic_DNA"/>
</dbReference>